<evidence type="ECO:0000313" key="2">
    <source>
        <dbReference type="Proteomes" id="UP001597417"/>
    </source>
</evidence>
<name>A0ABW5FMQ5_9PSEU</name>
<proteinExistence type="predicted"/>
<sequence>MTPAIRDSSPYSREATSMQGVHTILATPQWYVNSQLSGLLDDDANALRKVRVPLKPDGPLFLTGTVSELSVRVCVPGSVGKVAFVVGFDSGTMDYRDLTGDPSTALRCDIAGLRTSFLVDLAKAGVSDLTTLPPAVRRRAGALAKSFQGAFTIQRLFLDLANADLTAFDPDGTKFPSTMPSSAVAMFPAYLTLYLDEIRKADGHVLGYTVTVPEWKDPTPSFPPRSIDFVTNEYRDGTGKIEGRDMDSILYLMMTGTAKLPDNLTPWWGDFIQPSDGAIGAPVARYGTIAMARKLFLDDYLLPRLAPLVCGYWKLEDNDGSLDLALSAVTSGELTSKADGGVFSYGPVSAKSHQTNTFSNDDIVFTMAWQVSLRFIPGTATIRIERTVDCTLDYTHWFGVENHAISSSFTVRYRVPVTILVNIIGAVDGVLKVSAEVELPPPDPGDVLGKLPYASCLIGSIDGGALLEPLIEQCDRAVSDAIDKAYAEALPAQITTTLAQQINVAPFVFPGGGQLSMVEPAFNNQGDLLMGTSAKS</sequence>
<accession>A0ABW5FMQ5</accession>
<dbReference type="RefSeq" id="WP_378261564.1">
    <property type="nucleotide sequence ID" value="NZ_JBHUKR010000004.1"/>
</dbReference>
<protein>
    <submittedName>
        <fullName evidence="1">Uncharacterized protein</fullName>
    </submittedName>
</protein>
<keyword evidence="2" id="KW-1185">Reference proteome</keyword>
<reference evidence="2" key="1">
    <citation type="journal article" date="2019" name="Int. J. Syst. Evol. Microbiol.">
        <title>The Global Catalogue of Microorganisms (GCM) 10K type strain sequencing project: providing services to taxonomists for standard genome sequencing and annotation.</title>
        <authorList>
            <consortium name="The Broad Institute Genomics Platform"/>
            <consortium name="The Broad Institute Genome Sequencing Center for Infectious Disease"/>
            <person name="Wu L."/>
            <person name="Ma J."/>
        </authorList>
    </citation>
    <scope>NUCLEOTIDE SEQUENCE [LARGE SCALE GENOMIC DNA]</scope>
    <source>
        <strain evidence="2">CGMCC 4.7645</strain>
    </source>
</reference>
<comment type="caution">
    <text evidence="1">The sequence shown here is derived from an EMBL/GenBank/DDBJ whole genome shotgun (WGS) entry which is preliminary data.</text>
</comment>
<dbReference type="EMBL" id="JBHUKR010000004">
    <property type="protein sequence ID" value="MFD2415617.1"/>
    <property type="molecule type" value="Genomic_DNA"/>
</dbReference>
<gene>
    <name evidence="1" type="ORF">ACFSXZ_04665</name>
</gene>
<evidence type="ECO:0000313" key="1">
    <source>
        <dbReference type="EMBL" id="MFD2415617.1"/>
    </source>
</evidence>
<organism evidence="1 2">
    <name type="scientific">Amycolatopsis pigmentata</name>
    <dbReference type="NCBI Taxonomy" id="450801"/>
    <lineage>
        <taxon>Bacteria</taxon>
        <taxon>Bacillati</taxon>
        <taxon>Actinomycetota</taxon>
        <taxon>Actinomycetes</taxon>
        <taxon>Pseudonocardiales</taxon>
        <taxon>Pseudonocardiaceae</taxon>
        <taxon>Amycolatopsis</taxon>
    </lineage>
</organism>
<dbReference type="Proteomes" id="UP001597417">
    <property type="component" value="Unassembled WGS sequence"/>
</dbReference>